<accession>A0A7K3MBC7</accession>
<dbReference type="Gene3D" id="3.10.180.10">
    <property type="entry name" value="2,3-Dihydroxybiphenyl 1,2-Dioxygenase, domain 1"/>
    <property type="match status" value="2"/>
</dbReference>
<dbReference type="SUPFAM" id="SSF54593">
    <property type="entry name" value="Glyoxalase/Bleomycin resistance protein/Dihydroxybiphenyl dioxygenase"/>
    <property type="match status" value="2"/>
</dbReference>
<organism evidence="2 3">
    <name type="scientific">Phytoactinopolyspora mesophila</name>
    <dbReference type="NCBI Taxonomy" id="2650750"/>
    <lineage>
        <taxon>Bacteria</taxon>
        <taxon>Bacillati</taxon>
        <taxon>Actinomycetota</taxon>
        <taxon>Actinomycetes</taxon>
        <taxon>Jiangellales</taxon>
        <taxon>Jiangellaceae</taxon>
        <taxon>Phytoactinopolyspora</taxon>
    </lineage>
</organism>
<evidence type="ECO:0000313" key="2">
    <source>
        <dbReference type="EMBL" id="NDL60603.1"/>
    </source>
</evidence>
<proteinExistence type="predicted"/>
<keyword evidence="3" id="KW-1185">Reference proteome</keyword>
<dbReference type="InterPro" id="IPR029068">
    <property type="entry name" value="Glyas_Bleomycin-R_OHBP_Dase"/>
</dbReference>
<dbReference type="PANTHER" id="PTHR35908:SF1">
    <property type="entry name" value="CONSERVED PROTEIN"/>
    <property type="match status" value="1"/>
</dbReference>
<name>A0A7K3MBC7_9ACTN</name>
<evidence type="ECO:0000313" key="3">
    <source>
        <dbReference type="Proteomes" id="UP000460435"/>
    </source>
</evidence>
<gene>
    <name evidence="2" type="ORF">F7O44_26335</name>
</gene>
<feature type="domain" description="Glyoxalase-like" evidence="1">
    <location>
        <begin position="14"/>
        <end position="109"/>
    </location>
</feature>
<dbReference type="AlphaFoldDB" id="A0A7K3MBC7"/>
<dbReference type="Proteomes" id="UP000460435">
    <property type="component" value="Unassembled WGS sequence"/>
</dbReference>
<reference evidence="2 3" key="1">
    <citation type="submission" date="2019-11" db="EMBL/GenBank/DDBJ databases">
        <authorList>
            <person name="Li X.-J."/>
            <person name="Feng X.-M."/>
        </authorList>
    </citation>
    <scope>NUCLEOTIDE SEQUENCE [LARGE SCALE GENOMIC DNA]</scope>
    <source>
        <strain evidence="2 3">XMNu-373</strain>
    </source>
</reference>
<comment type="caution">
    <text evidence="2">The sequence shown here is derived from an EMBL/GenBank/DDBJ whole genome shotgun (WGS) entry which is preliminary data.</text>
</comment>
<dbReference type="InterPro" id="IPR041581">
    <property type="entry name" value="Glyoxalase_6"/>
</dbReference>
<evidence type="ECO:0000259" key="1">
    <source>
        <dbReference type="Pfam" id="PF18029"/>
    </source>
</evidence>
<sequence>MPVHWLVAFIDRPEASFAAATDFWLEVTGSTLSSFRGEHKEFATILPPEGDAYLRVQRVTDGPGGSHLDLLVDDMTAMAAHAQRLGARPVRELADVIVMHSPAGFAFCLASHNAESSRPGPVSLGAGPHTIVDQLCIDVPRTRFESECAFWTELTGWPLRPGSRPEFSYLERPPAMPLRLLLQRTDIAAPGARALAHLDLACDDATAAAAVHEELGAEVLARHEHWITMKDPAGVAYCLTRRNPDTGRLTSP</sequence>
<dbReference type="PANTHER" id="PTHR35908">
    <property type="entry name" value="HYPOTHETICAL FUSION PROTEIN"/>
    <property type="match status" value="1"/>
</dbReference>
<dbReference type="RefSeq" id="WP_162453319.1">
    <property type="nucleotide sequence ID" value="NZ_WLZY01000013.1"/>
</dbReference>
<protein>
    <submittedName>
        <fullName evidence="2">VOC family protein</fullName>
    </submittedName>
</protein>
<dbReference type="Pfam" id="PF18029">
    <property type="entry name" value="Glyoxalase_6"/>
    <property type="match status" value="2"/>
</dbReference>
<feature type="domain" description="Glyoxalase-like" evidence="1">
    <location>
        <begin position="134"/>
        <end position="240"/>
    </location>
</feature>
<dbReference type="EMBL" id="WLZY01000013">
    <property type="protein sequence ID" value="NDL60603.1"/>
    <property type="molecule type" value="Genomic_DNA"/>
</dbReference>